<organism evidence="1 2">
    <name type="scientific">Salmo trutta</name>
    <name type="common">Brown trout</name>
    <dbReference type="NCBI Taxonomy" id="8032"/>
    <lineage>
        <taxon>Eukaryota</taxon>
        <taxon>Metazoa</taxon>
        <taxon>Chordata</taxon>
        <taxon>Craniata</taxon>
        <taxon>Vertebrata</taxon>
        <taxon>Euteleostomi</taxon>
        <taxon>Actinopterygii</taxon>
        <taxon>Neopterygii</taxon>
        <taxon>Teleostei</taxon>
        <taxon>Protacanthopterygii</taxon>
        <taxon>Salmoniformes</taxon>
        <taxon>Salmonidae</taxon>
        <taxon>Salmoninae</taxon>
        <taxon>Salmo</taxon>
    </lineage>
</organism>
<dbReference type="Proteomes" id="UP000472277">
    <property type="component" value="Unassembled WGS sequence"/>
</dbReference>
<dbReference type="SUPFAM" id="SSF48403">
    <property type="entry name" value="Ankyrin repeat"/>
    <property type="match status" value="1"/>
</dbReference>
<name>A0A674BUL5_SALTR</name>
<dbReference type="GO" id="GO:0035023">
    <property type="term" value="P:regulation of Rho protein signal transduction"/>
    <property type="evidence" value="ECO:0007669"/>
    <property type="project" value="TreeGrafter"/>
</dbReference>
<sequence>MSGNLPVPWWKNGVTSHSKNWQIWCSPCGGDALQYLMQLDEEGEEYFLLFSGSSQSHLTSALWSGHDTLHTLCPAHDCCEAVQVTLCRARPGRPPAGDPLVSVVAVSEQRFNFVQDLAFDMAQFLVSTAGRPDGLEGALLLDECQIPLEECERLDESLSLALRHLDLPDGWNLLGTHLRNKPQETLVHFAARRGLKRVAVWLLLQPGAPEALRLTNRQGATPASVAQLRSHRDLHQLLTK</sequence>
<dbReference type="Ensembl" id="ENSSTUT00000079527.1">
    <property type="protein sequence ID" value="ENSSTUP00000074813.1"/>
    <property type="gene ID" value="ENSSTUG00000032845.1"/>
</dbReference>
<evidence type="ECO:0000313" key="2">
    <source>
        <dbReference type="Proteomes" id="UP000472277"/>
    </source>
</evidence>
<dbReference type="Gene3D" id="1.25.40.20">
    <property type="entry name" value="Ankyrin repeat-containing domain"/>
    <property type="match status" value="1"/>
</dbReference>
<keyword evidence="2" id="KW-1185">Reference proteome</keyword>
<dbReference type="InterPro" id="IPR051632">
    <property type="entry name" value="Rho_GEF"/>
</dbReference>
<dbReference type="InterPro" id="IPR036770">
    <property type="entry name" value="Ankyrin_rpt-contain_sf"/>
</dbReference>
<evidence type="ECO:0000313" key="1">
    <source>
        <dbReference type="Ensembl" id="ENSSTUP00000074813.1"/>
    </source>
</evidence>
<proteinExistence type="predicted"/>
<accession>A0A674BUL5</accession>
<dbReference type="PANTHER" id="PTHR13944">
    <property type="entry name" value="AGAP007712-PA"/>
    <property type="match status" value="1"/>
</dbReference>
<reference evidence="1" key="2">
    <citation type="submission" date="2025-09" db="UniProtKB">
        <authorList>
            <consortium name="Ensembl"/>
        </authorList>
    </citation>
    <scope>IDENTIFICATION</scope>
</reference>
<protein>
    <submittedName>
        <fullName evidence="1">Uncharacterized protein</fullName>
    </submittedName>
</protein>
<dbReference type="PANTHER" id="PTHR13944:SF21">
    <property type="entry name" value="CYSTS, ISOFORM C"/>
    <property type="match status" value="1"/>
</dbReference>
<dbReference type="GeneTree" id="ENSGT00940000154146"/>
<dbReference type="AlphaFoldDB" id="A0A674BUL5"/>
<reference evidence="1" key="1">
    <citation type="submission" date="2025-08" db="UniProtKB">
        <authorList>
            <consortium name="Ensembl"/>
        </authorList>
    </citation>
    <scope>IDENTIFICATION</scope>
</reference>
<dbReference type="InParanoid" id="A0A674BUL5"/>